<reference evidence="1 2" key="1">
    <citation type="journal article" date="2020" name="Fungal Divers.">
        <title>Resolving the Mortierellaceae phylogeny through synthesis of multi-gene phylogenetics and phylogenomics.</title>
        <authorList>
            <person name="Vandepol N."/>
            <person name="Liber J."/>
            <person name="Desiro A."/>
            <person name="Na H."/>
            <person name="Kennedy M."/>
            <person name="Barry K."/>
            <person name="Grigoriev I.V."/>
            <person name="Miller A.N."/>
            <person name="O'Donnell K."/>
            <person name="Stajich J.E."/>
            <person name="Bonito G."/>
        </authorList>
    </citation>
    <scope>NUCLEOTIDE SEQUENCE [LARGE SCALE GENOMIC DNA]</scope>
    <source>
        <strain evidence="1 2">AD045</strain>
    </source>
</reference>
<keyword evidence="2" id="KW-1185">Reference proteome</keyword>
<proteinExistence type="predicted"/>
<sequence>MLSLADSMPQEFGYQTLQGYVNRRIAYNKATASAPGRSVPCSQTPPEFPINNQSSARYTINNFIRTNGLKLQVLAYGMISRYQSAFAVMTKNVIQIDADRHK</sequence>
<dbReference type="EMBL" id="JAAAIM010000539">
    <property type="protein sequence ID" value="KAG0286834.1"/>
    <property type="molecule type" value="Genomic_DNA"/>
</dbReference>
<evidence type="ECO:0000313" key="1">
    <source>
        <dbReference type="EMBL" id="KAG0286834.1"/>
    </source>
</evidence>
<accession>A0ABQ7JX73</accession>
<organism evidence="1 2">
    <name type="scientific">Linnemannia gamsii</name>
    <dbReference type="NCBI Taxonomy" id="64522"/>
    <lineage>
        <taxon>Eukaryota</taxon>
        <taxon>Fungi</taxon>
        <taxon>Fungi incertae sedis</taxon>
        <taxon>Mucoromycota</taxon>
        <taxon>Mortierellomycotina</taxon>
        <taxon>Mortierellomycetes</taxon>
        <taxon>Mortierellales</taxon>
        <taxon>Mortierellaceae</taxon>
        <taxon>Linnemannia</taxon>
    </lineage>
</organism>
<name>A0ABQ7JX73_9FUNG</name>
<dbReference type="Proteomes" id="UP001194696">
    <property type="component" value="Unassembled WGS sequence"/>
</dbReference>
<gene>
    <name evidence="1" type="ORF">BGZ96_009124</name>
</gene>
<evidence type="ECO:0000313" key="2">
    <source>
        <dbReference type="Proteomes" id="UP001194696"/>
    </source>
</evidence>
<comment type="caution">
    <text evidence="1">The sequence shown here is derived from an EMBL/GenBank/DDBJ whole genome shotgun (WGS) entry which is preliminary data.</text>
</comment>
<protein>
    <submittedName>
        <fullName evidence="1">Uncharacterized protein</fullName>
    </submittedName>
</protein>